<dbReference type="Pfam" id="PF02655">
    <property type="entry name" value="ATP-grasp_3"/>
    <property type="match status" value="1"/>
</dbReference>
<dbReference type="Proteomes" id="UP000177583">
    <property type="component" value="Unassembled WGS sequence"/>
</dbReference>
<proteinExistence type="predicted"/>
<dbReference type="GO" id="GO:0046872">
    <property type="term" value="F:metal ion binding"/>
    <property type="evidence" value="ECO:0007669"/>
    <property type="project" value="InterPro"/>
</dbReference>
<dbReference type="PANTHER" id="PTHR21621:SF0">
    <property type="entry name" value="BETA-CITRYLGLUTAMATE SYNTHASE B-RELATED"/>
    <property type="match status" value="1"/>
</dbReference>
<evidence type="ECO:0000256" key="1">
    <source>
        <dbReference type="PROSITE-ProRule" id="PRU00409"/>
    </source>
</evidence>
<evidence type="ECO:0000313" key="3">
    <source>
        <dbReference type="EMBL" id="OGG98878.1"/>
    </source>
</evidence>
<gene>
    <name evidence="3" type="ORF">A2557_13315</name>
</gene>
<dbReference type="AlphaFoldDB" id="A0A1F6GL89"/>
<evidence type="ECO:0000259" key="2">
    <source>
        <dbReference type="PROSITE" id="PS50975"/>
    </source>
</evidence>
<keyword evidence="1" id="KW-0547">Nucleotide-binding</keyword>
<dbReference type="SUPFAM" id="SSF56059">
    <property type="entry name" value="Glutathione synthetase ATP-binding domain-like"/>
    <property type="match status" value="1"/>
</dbReference>
<dbReference type="GO" id="GO:0016879">
    <property type="term" value="F:ligase activity, forming carbon-nitrogen bonds"/>
    <property type="evidence" value="ECO:0007669"/>
    <property type="project" value="TreeGrafter"/>
</dbReference>
<organism evidence="3 4">
    <name type="scientific">Candidatus Lambdaproteobacteria bacterium RIFOXYD2_FULL_56_26</name>
    <dbReference type="NCBI Taxonomy" id="1817773"/>
    <lineage>
        <taxon>Bacteria</taxon>
        <taxon>Pseudomonadati</taxon>
        <taxon>Pseudomonadota</taxon>
        <taxon>Candidatus Lambdaproteobacteria</taxon>
    </lineage>
</organism>
<keyword evidence="1" id="KW-0067">ATP-binding</keyword>
<protein>
    <submittedName>
        <fullName evidence="3">Alpha-L-glutamate ligase</fullName>
    </submittedName>
</protein>
<dbReference type="InterPro" id="IPR011761">
    <property type="entry name" value="ATP-grasp"/>
</dbReference>
<dbReference type="InterPro" id="IPR013815">
    <property type="entry name" value="ATP_grasp_subdomain_1"/>
</dbReference>
<dbReference type="GO" id="GO:0005737">
    <property type="term" value="C:cytoplasm"/>
    <property type="evidence" value="ECO:0007669"/>
    <property type="project" value="TreeGrafter"/>
</dbReference>
<keyword evidence="3" id="KW-0436">Ligase</keyword>
<dbReference type="InterPro" id="IPR003806">
    <property type="entry name" value="ATP-grasp_PylC-type"/>
</dbReference>
<comment type="caution">
    <text evidence="3">The sequence shown here is derived from an EMBL/GenBank/DDBJ whole genome shotgun (WGS) entry which is preliminary data.</text>
</comment>
<dbReference type="PROSITE" id="PS50975">
    <property type="entry name" value="ATP_GRASP"/>
    <property type="match status" value="1"/>
</dbReference>
<feature type="domain" description="ATP-grasp" evidence="2">
    <location>
        <begin position="96"/>
        <end position="290"/>
    </location>
</feature>
<evidence type="ECO:0000313" key="4">
    <source>
        <dbReference type="Proteomes" id="UP000177583"/>
    </source>
</evidence>
<dbReference type="Gene3D" id="3.30.470.20">
    <property type="entry name" value="ATP-grasp fold, B domain"/>
    <property type="match status" value="1"/>
</dbReference>
<reference evidence="3 4" key="1">
    <citation type="journal article" date="2016" name="Nat. Commun.">
        <title>Thousands of microbial genomes shed light on interconnected biogeochemical processes in an aquifer system.</title>
        <authorList>
            <person name="Anantharaman K."/>
            <person name="Brown C.T."/>
            <person name="Hug L.A."/>
            <person name="Sharon I."/>
            <person name="Castelle C.J."/>
            <person name="Probst A.J."/>
            <person name="Thomas B.C."/>
            <person name="Singh A."/>
            <person name="Wilkins M.J."/>
            <person name="Karaoz U."/>
            <person name="Brodie E.L."/>
            <person name="Williams K.H."/>
            <person name="Hubbard S.S."/>
            <person name="Banfield J.F."/>
        </authorList>
    </citation>
    <scope>NUCLEOTIDE SEQUENCE [LARGE SCALE GENOMIC DNA]</scope>
</reference>
<dbReference type="GO" id="GO:0005524">
    <property type="term" value="F:ATP binding"/>
    <property type="evidence" value="ECO:0007669"/>
    <property type="project" value="UniProtKB-UniRule"/>
</dbReference>
<name>A0A1F6GL89_9PROT</name>
<dbReference type="PANTHER" id="PTHR21621">
    <property type="entry name" value="RIBOSOMAL PROTEIN S6 MODIFICATION PROTEIN"/>
    <property type="match status" value="1"/>
</dbReference>
<sequence>MAKIGIYVERNTISNGDQMAGIMRFAHLAQRMGHRTDFLFRPDMFKIPEYNGIYIRAFTDPLNSAYVAARTAQMYGVKVIDDPDSILICCDKVNMYRHLMKAQVPIPQTLFLDETQLTPTGAQAVFQELGNPLVLKAPNGSFSMYVEKVATTEDFLKVGKKYFRRADRIVAQRFVRSEFDWRVGMLGGEPLYVCQYSIPKKHWKIATYHPDGKAVYGPVKAVSLAKADPRLLECAAKAAAAIGNGLYGVDLKQVGEEFVVIEVNDNPTINAGDEDTKASDLYERLIRYLVG</sequence>
<dbReference type="Gene3D" id="3.30.1490.20">
    <property type="entry name" value="ATP-grasp fold, A domain"/>
    <property type="match status" value="1"/>
</dbReference>
<accession>A0A1F6GL89</accession>
<dbReference type="EMBL" id="MFNF01000066">
    <property type="protein sequence ID" value="OGG98878.1"/>
    <property type="molecule type" value="Genomic_DNA"/>
</dbReference>